<dbReference type="Proteomes" id="UP000295781">
    <property type="component" value="Chromosome"/>
</dbReference>
<organism evidence="1 2">
    <name type="scientific">Sorangium cellulosum</name>
    <name type="common">Polyangium cellulosum</name>
    <dbReference type="NCBI Taxonomy" id="56"/>
    <lineage>
        <taxon>Bacteria</taxon>
        <taxon>Pseudomonadati</taxon>
        <taxon>Myxococcota</taxon>
        <taxon>Polyangia</taxon>
        <taxon>Polyangiales</taxon>
        <taxon>Polyangiaceae</taxon>
        <taxon>Sorangium</taxon>
    </lineage>
</organism>
<evidence type="ECO:0000313" key="1">
    <source>
        <dbReference type="EMBL" id="AUX20047.1"/>
    </source>
</evidence>
<accession>A0A4P2PTS4</accession>
<name>A0A4P2PTS4_SORCE</name>
<gene>
    <name evidence="1" type="ORF">SOCEGT47_005100</name>
</gene>
<evidence type="ECO:0000313" key="2">
    <source>
        <dbReference type="Proteomes" id="UP000295781"/>
    </source>
</evidence>
<proteinExistence type="predicted"/>
<dbReference type="OrthoDB" id="5511401at2"/>
<dbReference type="AlphaFoldDB" id="A0A4P2PTS4"/>
<reference evidence="1 2" key="1">
    <citation type="submission" date="2015-09" db="EMBL/GenBank/DDBJ databases">
        <title>Sorangium comparison.</title>
        <authorList>
            <person name="Zaburannyi N."/>
            <person name="Bunk B."/>
            <person name="Overmann J."/>
            <person name="Mueller R."/>
        </authorList>
    </citation>
    <scope>NUCLEOTIDE SEQUENCE [LARGE SCALE GENOMIC DNA]</scope>
    <source>
        <strain evidence="1 2">So ceGT47</strain>
    </source>
</reference>
<dbReference type="RefSeq" id="WP_129344957.1">
    <property type="nucleotide sequence ID" value="NZ_CP012670.1"/>
</dbReference>
<protein>
    <submittedName>
        <fullName evidence="1">Uncharacterized protein</fullName>
    </submittedName>
</protein>
<dbReference type="EMBL" id="CP012670">
    <property type="protein sequence ID" value="AUX20047.1"/>
    <property type="molecule type" value="Genomic_DNA"/>
</dbReference>
<sequence>MKQLTHLGALMTVLCLAACGGEGADIAPTDTAMSSKQLKDLTADDVQSTCDALKARVKLSKEDTCEYLGLIAAPALGKSCSTLKDECLAAPEESTEGQAADASCMPPTDQRAGCTATVAEYEVCLIAQTDVIRALTCDSTLSALEAAPPACEALARKCPQLIPEGEDEGGQGTDNP</sequence>